<gene>
    <name evidence="2" type="ORF">SAMN06295912_10975</name>
</gene>
<dbReference type="Proteomes" id="UP000198281">
    <property type="component" value="Unassembled WGS sequence"/>
</dbReference>
<keyword evidence="3" id="KW-1185">Reference proteome</keyword>
<reference evidence="3" key="1">
    <citation type="submission" date="2017-06" db="EMBL/GenBank/DDBJ databases">
        <authorList>
            <person name="Varghese N."/>
            <person name="Submissions S."/>
        </authorList>
    </citation>
    <scope>NUCLEOTIDE SEQUENCE [LARGE SCALE GENOMIC DNA]</scope>
    <source>
        <strain evidence="3">LNB2</strain>
    </source>
</reference>
<keyword evidence="1" id="KW-1133">Transmembrane helix</keyword>
<protein>
    <submittedName>
        <fullName evidence="2">Uncharacterized protein</fullName>
    </submittedName>
</protein>
<evidence type="ECO:0000313" key="2">
    <source>
        <dbReference type="EMBL" id="SNS57011.1"/>
    </source>
</evidence>
<name>A0A239FJS9_9SPHN</name>
<evidence type="ECO:0000313" key="3">
    <source>
        <dbReference type="Proteomes" id="UP000198281"/>
    </source>
</evidence>
<keyword evidence="1" id="KW-0472">Membrane</keyword>
<accession>A0A239FJS9</accession>
<dbReference type="OrthoDB" id="7391871at2"/>
<dbReference type="EMBL" id="FZOS01000009">
    <property type="protein sequence ID" value="SNS57011.1"/>
    <property type="molecule type" value="Genomic_DNA"/>
</dbReference>
<organism evidence="2 3">
    <name type="scientific">Edaphosphingomonas laterariae</name>
    <dbReference type="NCBI Taxonomy" id="861865"/>
    <lineage>
        <taxon>Bacteria</taxon>
        <taxon>Pseudomonadati</taxon>
        <taxon>Pseudomonadota</taxon>
        <taxon>Alphaproteobacteria</taxon>
        <taxon>Sphingomonadales</taxon>
        <taxon>Rhizorhabdaceae</taxon>
        <taxon>Edaphosphingomonas</taxon>
    </lineage>
</organism>
<evidence type="ECO:0000256" key="1">
    <source>
        <dbReference type="SAM" id="Phobius"/>
    </source>
</evidence>
<keyword evidence="1" id="KW-0812">Transmembrane</keyword>
<feature type="transmembrane region" description="Helical" evidence="1">
    <location>
        <begin position="28"/>
        <end position="47"/>
    </location>
</feature>
<dbReference type="RefSeq" id="WP_089219522.1">
    <property type="nucleotide sequence ID" value="NZ_FZOS01000009.1"/>
</dbReference>
<dbReference type="AlphaFoldDB" id="A0A239FJS9"/>
<sequence>MAIPRPSKPSVVWRDFRAFLGGEQRHKLLIAMVSVLMPALLVAGFYVDSKRDTPKPQMYFIASWPADRSDAEIVAQQKIDQKALDAKREAKRQEYRRLADQLGIKVD</sequence>
<proteinExistence type="predicted"/>